<dbReference type="Gene3D" id="3.20.20.80">
    <property type="entry name" value="Glycosidases"/>
    <property type="match status" value="1"/>
</dbReference>
<dbReference type="InterPro" id="IPR017853">
    <property type="entry name" value="GH"/>
</dbReference>
<feature type="region of interest" description="Disordered" evidence="3">
    <location>
        <begin position="410"/>
        <end position="441"/>
    </location>
</feature>
<dbReference type="PANTHER" id="PTHR22762">
    <property type="entry name" value="ALPHA-GLUCOSIDASE"/>
    <property type="match status" value="1"/>
</dbReference>
<evidence type="ECO:0000259" key="6">
    <source>
        <dbReference type="Pfam" id="PF21365"/>
    </source>
</evidence>
<comment type="similarity">
    <text evidence="1">Belongs to the glycosyl hydrolase 31 family.</text>
</comment>
<dbReference type="CDD" id="cd14752">
    <property type="entry name" value="GH31_N"/>
    <property type="match status" value="1"/>
</dbReference>
<dbReference type="GO" id="GO:0090599">
    <property type="term" value="F:alpha-glucosidase activity"/>
    <property type="evidence" value="ECO:0000318"/>
    <property type="project" value="GO_Central"/>
</dbReference>
<evidence type="ECO:0000256" key="2">
    <source>
        <dbReference type="SAM" id="Coils"/>
    </source>
</evidence>
<dbReference type="SUPFAM" id="SSF51011">
    <property type="entry name" value="Glycosyl hydrolase domain"/>
    <property type="match status" value="1"/>
</dbReference>
<evidence type="ECO:0000313" key="8">
    <source>
        <dbReference type="Proteomes" id="UP000005239"/>
    </source>
</evidence>
<sequence>MKTRDASVLSFFCFPSRSLHPNTVRIASSLSYSHSTASSQKEDRRTPALKEFRASSSDDLVFRSPTVDSSSELRRHSEIDRRRRGRSVEESLLSPEGRGAKRSRRAMSSMDMSDCADIPSDESLSVSFSSTSTAPPMHSSGLSTQARLVSTAAVDALFTGLGRDNDLSRKYPEFFRQISSKRDKIEPRSDRPVQESDVIPQTSEGRLLRDAIEICRDLRRSERIFREKERDFNLLQSQNREIRETYVKIYAKAEQEEEYISNILLKRIQKLKNDKETLAQKYEQEEEYLTNDLMRKIQQLQSERDSLEGKMKTEQGQLIDNLLSTIRRMETEMGNSRKNMDRMRKEKIDQENQLENEQELLFNTLGKQMDQLNNEKRKMQALLSKAYEMGFLDSMASDAIDSIEKISPGIFSDGGIPERPPSVTGQPGDVSPNPKVSRLHHENSRLRTQLRSKDMMIAELQAKLETRDGQLREAIGSSSESKFVSAIMEATQKYMAEKSDRGSEMGPPSVPSVVYSEGAVRLAVPSTQTWISVLDCIPTMKRCLGALALICFVQLACAVDRGKFKSCTHSGFCKRHRSQKEPTGYEIVPDSISLNDTAVNAVLRSKEAGNKLKLNVVALEDSTLRINIDDDNDSPIKKRFVPVDVFAEGQPKQQKIKKHEQDENSVTLMTKDGHKIVIFMIPFRIDIYSKNRIVASLNSKELLKFEHYRRGRKPKKDGEGFWEEDFGESRDLKPWGSSSVGIDIALIGFKHAFGIPEHADGFSLRNTGDYEPYRLYNLDVFEYETSSPMALYGSVPFIQTVAKDRSIGFLWLNPSETWVDVEMTTADKGFHGSLISSEDKPSSQIPQVNTRFFSESGTIDLFFFLGQRPHDIARQHTTLTGVYPLPPVFSLGYHQCRWNYKNEKDLKKLRRELKNNNILLVNDKFDEHEIPLDVLWLDIEHTDEKKYFTWDKQAFPDPKGIIEYISSKGRKLVNIVDPHIKKDKKYDVYVEAQRNKYFVKDSDNKADYVGNCWPGDSKYIDFVNPKAREWWASLFALDTYKDTTNDVHIWNDMNEPSVFSGPEVTMHKDAVHTGGFEHREVHNMYGFYQHSATFDGLKKRSEGKLRPFVLTRSFFSGSQRSAAVWTGDNTADWLHLKVASPMLLSLSISGIPHVGADVGGFFKNPDQELLARWYQAGAFQPFFRGHSHMETKRREPYLFEKNTTDVIRDAIRTRYSFLPYWYTLFYEHTKTGLSPMRPLWMEFPEDETCHDEDREWLVGANLLVRPITEPGVKQVSLYLPGRREIWYEWNTHKARPAPGAVQQPADPFTIPIYQRGGSIIPVRDNIKGGSSEHYKEEPLTLYVAINSKGDFANGTIFIDDGESYEYENGKFAYWAITFKKEHDYLHTITNKIIDSKGKLDSPIIFNKIVIRGAKFYPRTAHIYLDDFTPDPLEFEYDRDNHLVTINAPEGLGFLTSDFRIDFHS</sequence>
<organism evidence="7 8">
    <name type="scientific">Pristionchus pacificus</name>
    <name type="common">Parasitic nematode worm</name>
    <dbReference type="NCBI Taxonomy" id="54126"/>
    <lineage>
        <taxon>Eukaryota</taxon>
        <taxon>Metazoa</taxon>
        <taxon>Ecdysozoa</taxon>
        <taxon>Nematoda</taxon>
        <taxon>Chromadorea</taxon>
        <taxon>Rhabditida</taxon>
        <taxon>Rhabditina</taxon>
        <taxon>Diplogasteromorpha</taxon>
        <taxon>Diplogasteroidea</taxon>
        <taxon>Neodiplogasteridae</taxon>
        <taxon>Pristionchus</taxon>
    </lineage>
</organism>
<feature type="compositionally biased region" description="Low complexity" evidence="3">
    <location>
        <begin position="106"/>
        <end position="118"/>
    </location>
</feature>
<feature type="region of interest" description="Disordered" evidence="3">
    <location>
        <begin position="63"/>
        <end position="118"/>
    </location>
</feature>
<keyword evidence="8" id="KW-1185">Reference proteome</keyword>
<feature type="domain" description="Glycoside hydrolase family 31 N-terminal" evidence="5">
    <location>
        <begin position="614"/>
        <end position="820"/>
    </location>
</feature>
<accession>A0A2A6B2G3</accession>
<dbReference type="Pfam" id="PF09755">
    <property type="entry name" value="DUF2046"/>
    <property type="match status" value="1"/>
</dbReference>
<dbReference type="InterPro" id="IPR000322">
    <property type="entry name" value="Glyco_hydro_31_TIM"/>
</dbReference>
<evidence type="ECO:0000259" key="5">
    <source>
        <dbReference type="Pfam" id="PF13802"/>
    </source>
</evidence>
<dbReference type="InterPro" id="IPR025887">
    <property type="entry name" value="Glyco_hydro_31_N_dom"/>
</dbReference>
<dbReference type="Pfam" id="PF13802">
    <property type="entry name" value="Gal_mutarotas_2"/>
    <property type="match status" value="1"/>
</dbReference>
<dbReference type="SUPFAM" id="SSF51445">
    <property type="entry name" value="(Trans)glycosidases"/>
    <property type="match status" value="1"/>
</dbReference>
<dbReference type="InterPro" id="IPR048395">
    <property type="entry name" value="Glyco_hydro_31_C"/>
</dbReference>
<dbReference type="Proteomes" id="UP000005239">
    <property type="component" value="Unassembled WGS sequence"/>
</dbReference>
<dbReference type="EnsemblMetazoa" id="PPA15912.1">
    <property type="protein sequence ID" value="PPA15912.1"/>
    <property type="gene ID" value="WBGene00105466"/>
</dbReference>
<evidence type="ECO:0000313" key="7">
    <source>
        <dbReference type="EnsemblMetazoa" id="PPA15912.1"/>
    </source>
</evidence>
<keyword evidence="2" id="KW-0175">Coiled coil</keyword>
<proteinExistence type="inferred from homology"/>
<dbReference type="Gene3D" id="2.60.40.1180">
    <property type="entry name" value="Golgi alpha-mannosidase II"/>
    <property type="match status" value="2"/>
</dbReference>
<dbReference type="GO" id="GO:0005975">
    <property type="term" value="P:carbohydrate metabolic process"/>
    <property type="evidence" value="ECO:0007669"/>
    <property type="project" value="InterPro"/>
</dbReference>
<dbReference type="GO" id="GO:0030246">
    <property type="term" value="F:carbohydrate binding"/>
    <property type="evidence" value="ECO:0007669"/>
    <property type="project" value="InterPro"/>
</dbReference>
<dbReference type="SUPFAM" id="SSF74650">
    <property type="entry name" value="Galactose mutarotase-like"/>
    <property type="match status" value="1"/>
</dbReference>
<feature type="domain" description="Glycoside hydrolase family 31 TIM barrel" evidence="4">
    <location>
        <begin position="884"/>
        <end position="1224"/>
    </location>
</feature>
<reference evidence="8" key="1">
    <citation type="journal article" date="2008" name="Nat. Genet.">
        <title>The Pristionchus pacificus genome provides a unique perspective on nematode lifestyle and parasitism.</title>
        <authorList>
            <person name="Dieterich C."/>
            <person name="Clifton S.W."/>
            <person name="Schuster L.N."/>
            <person name="Chinwalla A."/>
            <person name="Delehaunty K."/>
            <person name="Dinkelacker I."/>
            <person name="Fulton L."/>
            <person name="Fulton R."/>
            <person name="Godfrey J."/>
            <person name="Minx P."/>
            <person name="Mitreva M."/>
            <person name="Roeseler W."/>
            <person name="Tian H."/>
            <person name="Witte H."/>
            <person name="Yang S.P."/>
            <person name="Wilson R.K."/>
            <person name="Sommer R.J."/>
        </authorList>
    </citation>
    <scope>NUCLEOTIDE SEQUENCE [LARGE SCALE GENOMIC DNA]</scope>
    <source>
        <strain evidence="8">PS312</strain>
    </source>
</reference>
<reference evidence="7" key="2">
    <citation type="submission" date="2022-06" db="UniProtKB">
        <authorList>
            <consortium name="EnsemblMetazoa"/>
        </authorList>
    </citation>
    <scope>IDENTIFICATION</scope>
    <source>
        <strain evidence="7">PS312</strain>
    </source>
</reference>
<dbReference type="Gene3D" id="2.60.40.1760">
    <property type="entry name" value="glycosyl hydrolase (family 31)"/>
    <property type="match status" value="1"/>
</dbReference>
<dbReference type="PANTHER" id="PTHR22762:SF145">
    <property type="entry name" value="GLYCOSIDE HYDROLASE FAMILY 31 N-TERMINAL DOMAIN-CONTAINING PROTEIN"/>
    <property type="match status" value="1"/>
</dbReference>
<dbReference type="InterPro" id="IPR013780">
    <property type="entry name" value="Glyco_hydro_b"/>
</dbReference>
<feature type="compositionally biased region" description="Basic and acidic residues" evidence="3">
    <location>
        <begin position="71"/>
        <end position="89"/>
    </location>
</feature>
<gene>
    <name evidence="7" type="primary">WBGene00105466</name>
</gene>
<name>A0A2A6B2G3_PRIPA</name>
<accession>A0A8R1YB12</accession>
<evidence type="ECO:0000259" key="4">
    <source>
        <dbReference type="Pfam" id="PF01055"/>
    </source>
</evidence>
<feature type="coiled-coil region" evidence="2">
    <location>
        <begin position="261"/>
        <end position="389"/>
    </location>
</feature>
<feature type="domain" description="Glycosyl hydrolase family 31 C-terminal" evidence="6">
    <location>
        <begin position="1232"/>
        <end position="1320"/>
    </location>
</feature>
<evidence type="ECO:0000256" key="3">
    <source>
        <dbReference type="SAM" id="MobiDB-lite"/>
    </source>
</evidence>
<dbReference type="GO" id="GO:0006491">
    <property type="term" value="P:N-glycan processing"/>
    <property type="evidence" value="ECO:0000318"/>
    <property type="project" value="GO_Central"/>
</dbReference>
<dbReference type="InterPro" id="IPR011013">
    <property type="entry name" value="Gal_mutarotase_sf_dom"/>
</dbReference>
<dbReference type="CDD" id="cd06603">
    <property type="entry name" value="GH31_GANC_GANAB_alpha"/>
    <property type="match status" value="1"/>
</dbReference>
<dbReference type="InterPro" id="IPR019152">
    <property type="entry name" value="DUF2046"/>
</dbReference>
<dbReference type="FunFam" id="3.20.20.80:FF:000046">
    <property type="entry name" value="Glucosidase alpha, neutral C"/>
    <property type="match status" value="1"/>
</dbReference>
<protein>
    <submittedName>
        <fullName evidence="7">Aagr-4</fullName>
    </submittedName>
</protein>
<evidence type="ECO:0000256" key="1">
    <source>
        <dbReference type="ARBA" id="ARBA00007806"/>
    </source>
</evidence>
<dbReference type="Pfam" id="PF01055">
    <property type="entry name" value="Glyco_hydro_31_2nd"/>
    <property type="match status" value="1"/>
</dbReference>
<dbReference type="Pfam" id="PF21365">
    <property type="entry name" value="Glyco_hydro_31_3rd"/>
    <property type="match status" value="1"/>
</dbReference>